<keyword evidence="1" id="KW-0732">Signal</keyword>
<accession>A0A4Q1JV69</accession>
<sequence length="111" mass="11808">MRVAVLPCCLFSLAALAGCATGSKTSEVAQVRMVFPVQAPARPQCDAKPLERLALTGQVASQELIDQALHDSRAAHARVMRDDHVADASINPARLNLRVSVDNRIISSSCG</sequence>
<feature type="signal peptide" evidence="1">
    <location>
        <begin position="1"/>
        <end position="17"/>
    </location>
</feature>
<proteinExistence type="predicted"/>
<protein>
    <recommendedName>
        <fullName evidence="4">Peptidase inhibitor I78 family protein</fullName>
    </recommendedName>
</protein>
<dbReference type="PROSITE" id="PS51257">
    <property type="entry name" value="PROKAR_LIPOPROTEIN"/>
    <property type="match status" value="1"/>
</dbReference>
<evidence type="ECO:0000313" key="3">
    <source>
        <dbReference type="Proteomes" id="UP000289784"/>
    </source>
</evidence>
<organism evidence="2 3">
    <name type="scientific">Pseudoxanthomonas composti</name>
    <dbReference type="NCBI Taxonomy" id="2137479"/>
    <lineage>
        <taxon>Bacteria</taxon>
        <taxon>Pseudomonadati</taxon>
        <taxon>Pseudomonadota</taxon>
        <taxon>Gammaproteobacteria</taxon>
        <taxon>Lysobacterales</taxon>
        <taxon>Lysobacteraceae</taxon>
        <taxon>Pseudoxanthomonas</taxon>
    </lineage>
</organism>
<evidence type="ECO:0008006" key="4">
    <source>
        <dbReference type="Google" id="ProtNLM"/>
    </source>
</evidence>
<dbReference type="AlphaFoldDB" id="A0A4Q1JV69"/>
<keyword evidence="3" id="KW-1185">Reference proteome</keyword>
<reference evidence="2 3" key="1">
    <citation type="submission" date="2019-01" db="EMBL/GenBank/DDBJ databases">
        <title>Pseudoxanthomonas composti sp. nov., isolated from compost.</title>
        <authorList>
            <person name="Yang G."/>
        </authorList>
    </citation>
    <scope>NUCLEOTIDE SEQUENCE [LARGE SCALE GENOMIC DNA]</scope>
    <source>
        <strain evidence="2 3">GSS15</strain>
    </source>
</reference>
<evidence type="ECO:0000313" key="2">
    <source>
        <dbReference type="EMBL" id="RXR05943.1"/>
    </source>
</evidence>
<feature type="chain" id="PRO_5020442703" description="Peptidase inhibitor I78 family protein" evidence="1">
    <location>
        <begin position="18"/>
        <end position="111"/>
    </location>
</feature>
<dbReference type="Proteomes" id="UP000289784">
    <property type="component" value="Unassembled WGS sequence"/>
</dbReference>
<evidence type="ECO:0000256" key="1">
    <source>
        <dbReference type="SAM" id="SignalP"/>
    </source>
</evidence>
<dbReference type="EMBL" id="SAWZ01000004">
    <property type="protein sequence ID" value="RXR05943.1"/>
    <property type="molecule type" value="Genomic_DNA"/>
</dbReference>
<comment type="caution">
    <text evidence="2">The sequence shown here is derived from an EMBL/GenBank/DDBJ whole genome shotgun (WGS) entry which is preliminary data.</text>
</comment>
<gene>
    <name evidence="2" type="ORF">EPA99_08820</name>
</gene>
<name>A0A4Q1JV69_9GAMM</name>
<dbReference type="RefSeq" id="WP_129470855.1">
    <property type="nucleotide sequence ID" value="NZ_SAWZ01000004.1"/>
</dbReference>